<dbReference type="Gene3D" id="1.25.40.10">
    <property type="entry name" value="Tetratricopeptide repeat domain"/>
    <property type="match status" value="1"/>
</dbReference>
<dbReference type="InterPro" id="IPR011990">
    <property type="entry name" value="TPR-like_helical_dom_sf"/>
</dbReference>
<dbReference type="AlphaFoldDB" id="A0A6S6TK26"/>
<proteinExistence type="predicted"/>
<evidence type="ECO:0000313" key="1">
    <source>
        <dbReference type="EMBL" id="CAA6818557.1"/>
    </source>
</evidence>
<dbReference type="EMBL" id="CACVAQ010000266">
    <property type="protein sequence ID" value="CAA6818557.1"/>
    <property type="molecule type" value="Genomic_DNA"/>
</dbReference>
<evidence type="ECO:0008006" key="2">
    <source>
        <dbReference type="Google" id="ProtNLM"/>
    </source>
</evidence>
<sequence>MLNNLSLISTLFILCLFSCDNSRTYTLEELEKNHYNDLGLQVDPALDAEAYKALFEAFQELNKDQILERLTEKDLELHQVSFAFYYLANAYAAERDKENCLKYHELAAENYLNPQSLLKLAEFNFHMNKDYPKAYQYLHRSLEITIEITENNRSHPVAKNGKDKAQFLLQELERMGERKIFDKVALRAQLKIELTPLVDKYREIYGLGPREHS</sequence>
<name>A0A6S6TK26_9BACT</name>
<reference evidence="1" key="1">
    <citation type="submission" date="2020-01" db="EMBL/GenBank/DDBJ databases">
        <authorList>
            <person name="Meier V. D."/>
            <person name="Meier V D."/>
        </authorList>
    </citation>
    <scope>NUCLEOTIDE SEQUENCE</scope>
    <source>
        <strain evidence="1">HLG_WM_MAG_10</strain>
    </source>
</reference>
<protein>
    <recommendedName>
        <fullName evidence="2">Tetratricopeptide repeat protein</fullName>
    </recommendedName>
</protein>
<accession>A0A6S6TK26</accession>
<gene>
    <name evidence="1" type="ORF">HELGO_WM17568</name>
</gene>
<dbReference type="SUPFAM" id="SSF81901">
    <property type="entry name" value="HCP-like"/>
    <property type="match status" value="1"/>
</dbReference>
<organism evidence="1">
    <name type="scientific">uncultured Aureispira sp</name>
    <dbReference type="NCBI Taxonomy" id="1331704"/>
    <lineage>
        <taxon>Bacteria</taxon>
        <taxon>Pseudomonadati</taxon>
        <taxon>Bacteroidota</taxon>
        <taxon>Saprospiria</taxon>
        <taxon>Saprospirales</taxon>
        <taxon>Saprospiraceae</taxon>
        <taxon>Aureispira</taxon>
        <taxon>environmental samples</taxon>
    </lineage>
</organism>